<reference evidence="2 3" key="1">
    <citation type="submission" date="2024-01" db="EMBL/GenBank/DDBJ databases">
        <title>A draft genome for a cacao thread blight-causing isolate of Paramarasmius palmivorus.</title>
        <authorList>
            <person name="Baruah I.K."/>
            <person name="Bukari Y."/>
            <person name="Amoako-Attah I."/>
            <person name="Meinhardt L.W."/>
            <person name="Bailey B.A."/>
            <person name="Cohen S.P."/>
        </authorList>
    </citation>
    <scope>NUCLEOTIDE SEQUENCE [LARGE SCALE GENOMIC DNA]</scope>
    <source>
        <strain evidence="2 3">GH-12</strain>
    </source>
</reference>
<proteinExistence type="predicted"/>
<feature type="region of interest" description="Disordered" evidence="1">
    <location>
        <begin position="1"/>
        <end position="45"/>
    </location>
</feature>
<gene>
    <name evidence="2" type="ORF">VNI00_006861</name>
</gene>
<organism evidence="2 3">
    <name type="scientific">Paramarasmius palmivorus</name>
    <dbReference type="NCBI Taxonomy" id="297713"/>
    <lineage>
        <taxon>Eukaryota</taxon>
        <taxon>Fungi</taxon>
        <taxon>Dikarya</taxon>
        <taxon>Basidiomycota</taxon>
        <taxon>Agaricomycotina</taxon>
        <taxon>Agaricomycetes</taxon>
        <taxon>Agaricomycetidae</taxon>
        <taxon>Agaricales</taxon>
        <taxon>Marasmiineae</taxon>
        <taxon>Marasmiaceae</taxon>
        <taxon>Paramarasmius</taxon>
    </lineage>
</organism>
<feature type="region of interest" description="Disordered" evidence="1">
    <location>
        <begin position="170"/>
        <end position="189"/>
    </location>
</feature>
<evidence type="ECO:0000256" key="1">
    <source>
        <dbReference type="SAM" id="MobiDB-lite"/>
    </source>
</evidence>
<evidence type="ECO:0000313" key="2">
    <source>
        <dbReference type="EMBL" id="KAK7047195.1"/>
    </source>
</evidence>
<dbReference type="AlphaFoldDB" id="A0AAW0D813"/>
<sequence length="338" mass="37302">MVSAPPTPSPSTSTESSVTPEGPSSIPSAPSREGSPRLEYPPTPVILQLPPHVSLTDLERREFRNYRTQIERVNPTSSIVEQFNQLKQIFKRRDFLKYVEATVRNDTQKLLGVTNVRRLVNQEEALFTALEQCSLLLDSEVEQLRSNGIVQALQGTKKPRVQWAEEVEQTFSSSSNDTAEKGKARAIPPVGVPKPLATLTRSVPSPATIAPPITTYSQAVSTRMPTPVEMPDPEESEPEPTPSSWTVKVDSEVDLQRVFDLEEPLRRIPSVTLATGWGTTPVIAQISSVTFADDSNRDIIHIIVQTKVDPALTTEDTTTTLMMTVSLTLPENHVETID</sequence>
<feature type="region of interest" description="Disordered" evidence="1">
    <location>
        <begin position="224"/>
        <end position="245"/>
    </location>
</feature>
<protein>
    <submittedName>
        <fullName evidence="2">Uncharacterized protein</fullName>
    </submittedName>
</protein>
<evidence type="ECO:0000313" key="3">
    <source>
        <dbReference type="Proteomes" id="UP001383192"/>
    </source>
</evidence>
<dbReference type="EMBL" id="JAYKXP010000021">
    <property type="protein sequence ID" value="KAK7047195.1"/>
    <property type="molecule type" value="Genomic_DNA"/>
</dbReference>
<feature type="compositionally biased region" description="Low complexity" evidence="1">
    <location>
        <begin position="10"/>
        <end position="25"/>
    </location>
</feature>
<comment type="caution">
    <text evidence="2">The sequence shown here is derived from an EMBL/GenBank/DDBJ whole genome shotgun (WGS) entry which is preliminary data.</text>
</comment>
<name>A0AAW0D813_9AGAR</name>
<keyword evidence="3" id="KW-1185">Reference proteome</keyword>
<accession>A0AAW0D813</accession>
<dbReference type="Proteomes" id="UP001383192">
    <property type="component" value="Unassembled WGS sequence"/>
</dbReference>